<dbReference type="EMBL" id="JAJFAZ020000007">
    <property type="protein sequence ID" value="KAI5318919.1"/>
    <property type="molecule type" value="Genomic_DNA"/>
</dbReference>
<name>A0AAD4V6V0_PRUDU</name>
<evidence type="ECO:0000313" key="2">
    <source>
        <dbReference type="Proteomes" id="UP001054821"/>
    </source>
</evidence>
<sequence>MSKIVSPTQVNYVPGRQIVDNIIIAHEVLHKFKTSKGKNGFIAWKIDLSKAYDRLQWHFIKDVLWEARIREKLSHIINGAIIAKKWKPIKVARGGAAISHLFFADDLILFGEANIQHATIMHDCLETFCGLSGQQVNFEKSKIFCSLNTDRAIARQIAATSGSPLTNSLGSYLGVPLIHFRVNKDTWSHVVMKV</sequence>
<protein>
    <recommendedName>
        <fullName evidence="3">Reverse transcriptase domain-containing protein</fullName>
    </recommendedName>
</protein>
<organism evidence="1 2">
    <name type="scientific">Prunus dulcis</name>
    <name type="common">Almond</name>
    <name type="synonym">Amygdalus dulcis</name>
    <dbReference type="NCBI Taxonomy" id="3755"/>
    <lineage>
        <taxon>Eukaryota</taxon>
        <taxon>Viridiplantae</taxon>
        <taxon>Streptophyta</taxon>
        <taxon>Embryophyta</taxon>
        <taxon>Tracheophyta</taxon>
        <taxon>Spermatophyta</taxon>
        <taxon>Magnoliopsida</taxon>
        <taxon>eudicotyledons</taxon>
        <taxon>Gunneridae</taxon>
        <taxon>Pentapetalae</taxon>
        <taxon>rosids</taxon>
        <taxon>fabids</taxon>
        <taxon>Rosales</taxon>
        <taxon>Rosaceae</taxon>
        <taxon>Amygdaloideae</taxon>
        <taxon>Amygdaleae</taxon>
        <taxon>Prunus</taxon>
    </lineage>
</organism>
<gene>
    <name evidence="1" type="ORF">L3X38_038627</name>
</gene>
<reference evidence="1 2" key="1">
    <citation type="journal article" date="2022" name="G3 (Bethesda)">
        <title>Whole-genome sequence and methylome profiling of the almond [Prunus dulcis (Mill.) D.A. Webb] cultivar 'Nonpareil'.</title>
        <authorList>
            <person name="D'Amico-Willman K.M."/>
            <person name="Ouma W.Z."/>
            <person name="Meulia T."/>
            <person name="Sideli G.M."/>
            <person name="Gradziel T.M."/>
            <person name="Fresnedo-Ramirez J."/>
        </authorList>
    </citation>
    <scope>NUCLEOTIDE SEQUENCE [LARGE SCALE GENOMIC DNA]</scope>
    <source>
        <strain evidence="1">Clone GOH B32 T37-40</strain>
    </source>
</reference>
<keyword evidence="2" id="KW-1185">Reference proteome</keyword>
<accession>A0AAD4V6V0</accession>
<comment type="caution">
    <text evidence="1">The sequence shown here is derived from an EMBL/GenBank/DDBJ whole genome shotgun (WGS) entry which is preliminary data.</text>
</comment>
<dbReference type="Proteomes" id="UP001054821">
    <property type="component" value="Chromosome 7"/>
</dbReference>
<evidence type="ECO:0008006" key="3">
    <source>
        <dbReference type="Google" id="ProtNLM"/>
    </source>
</evidence>
<dbReference type="PANTHER" id="PTHR31635:SF196">
    <property type="entry name" value="REVERSE TRANSCRIPTASE DOMAIN-CONTAINING PROTEIN-RELATED"/>
    <property type="match status" value="1"/>
</dbReference>
<dbReference type="AlphaFoldDB" id="A0AAD4V6V0"/>
<proteinExistence type="predicted"/>
<evidence type="ECO:0000313" key="1">
    <source>
        <dbReference type="EMBL" id="KAI5318919.1"/>
    </source>
</evidence>
<dbReference type="PANTHER" id="PTHR31635">
    <property type="entry name" value="REVERSE TRANSCRIPTASE DOMAIN-CONTAINING PROTEIN-RELATED"/>
    <property type="match status" value="1"/>
</dbReference>